<keyword evidence="2 8" id="KW-0645">Protease</keyword>
<dbReference type="PANTHER" id="PTHR47966:SF51">
    <property type="entry name" value="BETA-SITE APP-CLEAVING ENZYME, ISOFORM A-RELATED"/>
    <property type="match status" value="1"/>
</dbReference>
<dbReference type="Gene3D" id="2.40.70.10">
    <property type="entry name" value="Acid Proteases"/>
    <property type="match status" value="1"/>
</dbReference>
<dbReference type="InterPro" id="IPR001461">
    <property type="entry name" value="Aspartic_peptidase_A1"/>
</dbReference>
<name>A0A9P6KB59_9FUNG</name>
<dbReference type="InterPro" id="IPR034164">
    <property type="entry name" value="Pepsin-like_dom"/>
</dbReference>
<evidence type="ECO:0000256" key="9">
    <source>
        <dbReference type="SAM" id="MobiDB-lite"/>
    </source>
</evidence>
<dbReference type="PRINTS" id="PR00792">
    <property type="entry name" value="PEPSIN"/>
</dbReference>
<feature type="compositionally biased region" description="Basic residues" evidence="9">
    <location>
        <begin position="296"/>
        <end position="306"/>
    </location>
</feature>
<feature type="compositionally biased region" description="Basic and acidic residues" evidence="9">
    <location>
        <begin position="338"/>
        <end position="350"/>
    </location>
</feature>
<keyword evidence="10" id="KW-1133">Transmembrane helix</keyword>
<keyword evidence="3" id="KW-0732">Signal</keyword>
<evidence type="ECO:0000256" key="10">
    <source>
        <dbReference type="SAM" id="Phobius"/>
    </source>
</evidence>
<evidence type="ECO:0000313" key="12">
    <source>
        <dbReference type="EMBL" id="KAF9578350.1"/>
    </source>
</evidence>
<dbReference type="Proteomes" id="UP000780801">
    <property type="component" value="Unassembled WGS sequence"/>
</dbReference>
<gene>
    <name evidence="12" type="ORF">BGW38_005892</name>
</gene>
<comment type="caution">
    <text evidence="12">The sequence shown here is derived from an EMBL/GenBank/DDBJ whole genome shotgun (WGS) entry which is preliminary data.</text>
</comment>
<evidence type="ECO:0000256" key="8">
    <source>
        <dbReference type="RuleBase" id="RU000454"/>
    </source>
</evidence>
<keyword evidence="4 8" id="KW-0064">Aspartyl protease</keyword>
<keyword evidence="13" id="KW-1185">Reference proteome</keyword>
<feature type="compositionally biased region" description="Basic and acidic residues" evidence="9">
    <location>
        <begin position="407"/>
        <end position="437"/>
    </location>
</feature>
<keyword evidence="10" id="KW-0812">Transmembrane</keyword>
<keyword evidence="5 8" id="KW-0378">Hydrolase</keyword>
<evidence type="ECO:0000256" key="2">
    <source>
        <dbReference type="ARBA" id="ARBA00022670"/>
    </source>
</evidence>
<keyword evidence="7" id="KW-1015">Disulfide bond</keyword>
<feature type="compositionally biased region" description="Basic and acidic residues" evidence="9">
    <location>
        <begin position="359"/>
        <end position="373"/>
    </location>
</feature>
<dbReference type="InterPro" id="IPR021109">
    <property type="entry name" value="Peptidase_aspartic_dom_sf"/>
</dbReference>
<evidence type="ECO:0000256" key="5">
    <source>
        <dbReference type="ARBA" id="ARBA00022801"/>
    </source>
</evidence>
<dbReference type="GO" id="GO:0004190">
    <property type="term" value="F:aspartic-type endopeptidase activity"/>
    <property type="evidence" value="ECO:0007669"/>
    <property type="project" value="UniProtKB-KW"/>
</dbReference>
<feature type="non-terminal residue" evidence="12">
    <location>
        <position position="724"/>
    </location>
</feature>
<comment type="similarity">
    <text evidence="1 8">Belongs to the peptidase A1 family.</text>
</comment>
<dbReference type="CDD" id="cd05471">
    <property type="entry name" value="pepsin_like"/>
    <property type="match status" value="1"/>
</dbReference>
<evidence type="ECO:0000256" key="7">
    <source>
        <dbReference type="ARBA" id="ARBA00023157"/>
    </source>
</evidence>
<dbReference type="FunFam" id="2.40.70.10:FF:000008">
    <property type="entry name" value="Cathepsin D"/>
    <property type="match status" value="1"/>
</dbReference>
<feature type="compositionally biased region" description="Basic and acidic residues" evidence="9">
    <location>
        <begin position="267"/>
        <end position="281"/>
    </location>
</feature>
<dbReference type="PANTHER" id="PTHR47966">
    <property type="entry name" value="BETA-SITE APP-CLEAVING ENZYME, ISOFORM A-RELATED"/>
    <property type="match status" value="1"/>
</dbReference>
<feature type="compositionally biased region" description="Basic and acidic residues" evidence="9">
    <location>
        <begin position="220"/>
        <end position="234"/>
    </location>
</feature>
<sequence length="724" mass="80793">MKLVPLTLSFSPSHAASTIRSPCSKSPTPATLSRPPRAEMVLNLLRALAIVFSVAGVTALVIYKSMPGPEKPASVAPEAASTHIFQSGHHHRPGSAPTIDPTPVLESHDAGSHPLMLSSPDKTPSNLGNFRTLSVGAHGSNTTSKFEVIPECDSSCRSKNLYDALTRIAITKRRYSKRDEPLSPSMIEDDIQLINEDHGLGELTAEFMQKSMEEMLELEAKKNKGKAKNKDDHHKKGSTGVKAMTSGKEKNHHTKGNKGQGVHHVQHHQDSKGNQNHEHQQHINTHQTKQHDDIHKKNHHKNTHQNKQHDNAHPNKEHGNKDNKPAEVTHKHKQNHKNQPDKQSKENHTDKTKKKHMDKTKEMHAEGVKEKHVEKTKKKHVDKTKEMHVDEVKEKHVDKTKKKHADKVKEKHIDEVKEKHVDRVKEKHTDKHHKEDVNQIDNGSKSAEKHKSKAHPAKQDLDDDHDVSEQSEAHIQGQKEFGDQGARKPLKKHHAALHGMDLPQDNKPQAMIQLKPIGLVSGYYGEIQIGTPKQTFEVVFDTGSSDLWIPSIKCNEEGCLTHRRYSGQRSSSFASVVPTRPFEIEYGTGEVSGVISEDVVTLGGLTSKKPIRFAESLATSSLFGRAVFDGVFGLAYQEMSSSGERPPFLALMDQHAVRRGLFGFYMGAGHGELAIGGYDGGRVEKDEIIWSKVVKRGYWEIAMDKVQADDNDFIKTPIHAIIDT</sequence>
<feature type="domain" description="Peptidase A1" evidence="11">
    <location>
        <begin position="523"/>
        <end position="724"/>
    </location>
</feature>
<proteinExistence type="inferred from homology"/>
<accession>A0A9P6KB59</accession>
<evidence type="ECO:0000259" key="11">
    <source>
        <dbReference type="PROSITE" id="PS51767"/>
    </source>
</evidence>
<dbReference type="InterPro" id="IPR033121">
    <property type="entry name" value="PEPTIDASE_A1"/>
</dbReference>
<dbReference type="InterPro" id="IPR001969">
    <property type="entry name" value="Aspartic_peptidase_AS"/>
</dbReference>
<dbReference type="SUPFAM" id="SSF50630">
    <property type="entry name" value="Acid proteases"/>
    <property type="match status" value="1"/>
</dbReference>
<feature type="compositionally biased region" description="Basic and acidic residues" evidence="9">
    <location>
        <begin position="307"/>
        <end position="329"/>
    </location>
</feature>
<keyword evidence="10" id="KW-0472">Membrane</keyword>
<evidence type="ECO:0000256" key="4">
    <source>
        <dbReference type="ARBA" id="ARBA00022750"/>
    </source>
</evidence>
<evidence type="ECO:0000256" key="1">
    <source>
        <dbReference type="ARBA" id="ARBA00007447"/>
    </source>
</evidence>
<feature type="transmembrane region" description="Helical" evidence="10">
    <location>
        <begin position="44"/>
        <end position="63"/>
    </location>
</feature>
<protein>
    <recommendedName>
        <fullName evidence="11">Peptidase A1 domain-containing protein</fullName>
    </recommendedName>
</protein>
<feature type="compositionally biased region" description="Basic and acidic residues" evidence="9">
    <location>
        <begin position="383"/>
        <end position="397"/>
    </location>
</feature>
<evidence type="ECO:0000256" key="3">
    <source>
        <dbReference type="ARBA" id="ARBA00022729"/>
    </source>
</evidence>
<keyword evidence="6" id="KW-0865">Zymogen</keyword>
<organism evidence="12 13">
    <name type="scientific">Lunasporangiospora selenospora</name>
    <dbReference type="NCBI Taxonomy" id="979761"/>
    <lineage>
        <taxon>Eukaryota</taxon>
        <taxon>Fungi</taxon>
        <taxon>Fungi incertae sedis</taxon>
        <taxon>Mucoromycota</taxon>
        <taxon>Mortierellomycotina</taxon>
        <taxon>Mortierellomycetes</taxon>
        <taxon>Mortierellales</taxon>
        <taxon>Mortierellaceae</taxon>
        <taxon>Lunasporangiospora</taxon>
    </lineage>
</organism>
<evidence type="ECO:0000256" key="6">
    <source>
        <dbReference type="ARBA" id="ARBA00023145"/>
    </source>
</evidence>
<feature type="compositionally biased region" description="Polar residues" evidence="9">
    <location>
        <begin position="14"/>
        <end position="31"/>
    </location>
</feature>
<dbReference type="PROSITE" id="PS51767">
    <property type="entry name" value="PEPTIDASE_A1"/>
    <property type="match status" value="1"/>
</dbReference>
<dbReference type="OrthoDB" id="15189at2759"/>
<feature type="region of interest" description="Disordered" evidence="9">
    <location>
        <begin position="220"/>
        <end position="494"/>
    </location>
</feature>
<dbReference type="Pfam" id="PF00026">
    <property type="entry name" value="Asp"/>
    <property type="match status" value="1"/>
</dbReference>
<feature type="region of interest" description="Disordered" evidence="9">
    <location>
        <begin position="14"/>
        <end position="33"/>
    </location>
</feature>
<dbReference type="PROSITE" id="PS00141">
    <property type="entry name" value="ASP_PROTEASE"/>
    <property type="match status" value="1"/>
</dbReference>
<dbReference type="GO" id="GO:0006508">
    <property type="term" value="P:proteolysis"/>
    <property type="evidence" value="ECO:0007669"/>
    <property type="project" value="UniProtKB-KW"/>
</dbReference>
<feature type="region of interest" description="Disordered" evidence="9">
    <location>
        <begin position="85"/>
        <end position="124"/>
    </location>
</feature>
<reference evidence="12" key="1">
    <citation type="journal article" date="2020" name="Fungal Divers.">
        <title>Resolving the Mortierellaceae phylogeny through synthesis of multi-gene phylogenetics and phylogenomics.</title>
        <authorList>
            <person name="Vandepol N."/>
            <person name="Liber J."/>
            <person name="Desiro A."/>
            <person name="Na H."/>
            <person name="Kennedy M."/>
            <person name="Barry K."/>
            <person name="Grigoriev I.V."/>
            <person name="Miller A.N."/>
            <person name="O'Donnell K."/>
            <person name="Stajich J.E."/>
            <person name="Bonito G."/>
        </authorList>
    </citation>
    <scope>NUCLEOTIDE SEQUENCE</scope>
    <source>
        <strain evidence="12">KOD1015</strain>
    </source>
</reference>
<evidence type="ECO:0000313" key="13">
    <source>
        <dbReference type="Proteomes" id="UP000780801"/>
    </source>
</evidence>
<dbReference type="EMBL" id="JAABOA010003747">
    <property type="protein sequence ID" value="KAF9578350.1"/>
    <property type="molecule type" value="Genomic_DNA"/>
</dbReference>
<dbReference type="AlphaFoldDB" id="A0A9P6KB59"/>